<dbReference type="PANTHER" id="PTHR21198:SF7">
    <property type="entry name" value="ASPARTATE-GLUTAMATE RACEMASE FAMILY"/>
    <property type="match status" value="1"/>
</dbReference>
<evidence type="ECO:0000313" key="4">
    <source>
        <dbReference type="Proteomes" id="UP000199412"/>
    </source>
</evidence>
<dbReference type="STRING" id="69960.SAMN05421720_1124"/>
<name>A0A1G7FNN7_9PROT</name>
<dbReference type="PROSITE" id="PS00924">
    <property type="entry name" value="ASP_GLU_RACEMASE_2"/>
    <property type="match status" value="1"/>
</dbReference>
<sequence length="241" mass="26730">MPQRPYSQMTIGILGGSSNVATADYYRMINEIANARLGGWDIAETLIAGMNFGNIEALLRADDWAGLQAYMEGHVERLIAGGADVILGVSNTLHRPLEAIMAGRTTPFIHIVDPTGAAIQERGLARIILLGTRPAMEQSYLRDRYEQRFGLTILVPDADERADVDRIIFDELVKFDVREASRRRYLEIVDRLVRDEGAQGVILGCTEIPLLLRPEDRPDLPMFDTAQLHCHAAVAFALASE</sequence>
<evidence type="ECO:0000256" key="2">
    <source>
        <dbReference type="ARBA" id="ARBA00023235"/>
    </source>
</evidence>
<dbReference type="InterPro" id="IPR033134">
    <property type="entry name" value="Asp/Glu_racemase_AS_2"/>
</dbReference>
<gene>
    <name evidence="3" type="ORF">SAMN05421720_1124</name>
</gene>
<comment type="similarity">
    <text evidence="1">Belongs to the aspartate/glutamate racemases family.</text>
</comment>
<dbReference type="Gene3D" id="3.40.50.1860">
    <property type="match status" value="2"/>
</dbReference>
<dbReference type="SUPFAM" id="SSF53681">
    <property type="entry name" value="Aspartate/glutamate racemase"/>
    <property type="match status" value="2"/>
</dbReference>
<evidence type="ECO:0000256" key="1">
    <source>
        <dbReference type="ARBA" id="ARBA00007847"/>
    </source>
</evidence>
<protein>
    <submittedName>
        <fullName evidence="3">Aspartate racemase</fullName>
    </submittedName>
</protein>
<keyword evidence="4" id="KW-1185">Reference proteome</keyword>
<dbReference type="NCBIfam" id="TIGR00035">
    <property type="entry name" value="asp_race"/>
    <property type="match status" value="1"/>
</dbReference>
<organism evidence="3 4">
    <name type="scientific">Rhodospira trueperi</name>
    <dbReference type="NCBI Taxonomy" id="69960"/>
    <lineage>
        <taxon>Bacteria</taxon>
        <taxon>Pseudomonadati</taxon>
        <taxon>Pseudomonadota</taxon>
        <taxon>Alphaproteobacteria</taxon>
        <taxon>Rhodospirillales</taxon>
        <taxon>Rhodospirillaceae</taxon>
        <taxon>Rhodospira</taxon>
    </lineage>
</organism>
<keyword evidence="2" id="KW-0413">Isomerase</keyword>
<evidence type="ECO:0000313" key="3">
    <source>
        <dbReference type="EMBL" id="SDE77520.1"/>
    </source>
</evidence>
<dbReference type="PANTHER" id="PTHR21198">
    <property type="entry name" value="GLUTAMATE RACEMASE"/>
    <property type="match status" value="1"/>
</dbReference>
<dbReference type="Pfam" id="PF01177">
    <property type="entry name" value="Asp_Glu_race"/>
    <property type="match status" value="1"/>
</dbReference>
<dbReference type="AlphaFoldDB" id="A0A1G7FNN7"/>
<dbReference type="RefSeq" id="WP_092787411.1">
    <property type="nucleotide sequence ID" value="NZ_FNAP01000012.1"/>
</dbReference>
<proteinExistence type="inferred from homology"/>
<dbReference type="InterPro" id="IPR001920">
    <property type="entry name" value="Asp/Glu_race"/>
</dbReference>
<dbReference type="OrthoDB" id="9803739at2"/>
<reference evidence="3 4" key="1">
    <citation type="submission" date="2016-10" db="EMBL/GenBank/DDBJ databases">
        <authorList>
            <person name="de Groot N.N."/>
        </authorList>
    </citation>
    <scope>NUCLEOTIDE SEQUENCE [LARGE SCALE GENOMIC DNA]</scope>
    <source>
        <strain evidence="3 4">ATCC 700224</strain>
    </source>
</reference>
<dbReference type="EMBL" id="FNAP01000012">
    <property type="protein sequence ID" value="SDE77520.1"/>
    <property type="molecule type" value="Genomic_DNA"/>
</dbReference>
<dbReference type="GO" id="GO:0047661">
    <property type="term" value="F:amino-acid racemase activity"/>
    <property type="evidence" value="ECO:0007669"/>
    <property type="project" value="InterPro"/>
</dbReference>
<dbReference type="InterPro" id="IPR004380">
    <property type="entry name" value="Asp_race"/>
</dbReference>
<dbReference type="InterPro" id="IPR015942">
    <property type="entry name" value="Asp/Glu/hydantoin_racemase"/>
</dbReference>
<dbReference type="Proteomes" id="UP000199412">
    <property type="component" value="Unassembled WGS sequence"/>
</dbReference>
<accession>A0A1G7FNN7</accession>